<evidence type="ECO:0000313" key="1">
    <source>
        <dbReference type="EMBL" id="KAF6471719.1"/>
    </source>
</evidence>
<name>A0A7J8HIJ7_MOLMO</name>
<organism evidence="1 2">
    <name type="scientific">Molossus molossus</name>
    <name type="common">Pallas' mastiff bat</name>
    <name type="synonym">Vespertilio molossus</name>
    <dbReference type="NCBI Taxonomy" id="27622"/>
    <lineage>
        <taxon>Eukaryota</taxon>
        <taxon>Metazoa</taxon>
        <taxon>Chordata</taxon>
        <taxon>Craniata</taxon>
        <taxon>Vertebrata</taxon>
        <taxon>Euteleostomi</taxon>
        <taxon>Mammalia</taxon>
        <taxon>Eutheria</taxon>
        <taxon>Laurasiatheria</taxon>
        <taxon>Chiroptera</taxon>
        <taxon>Yangochiroptera</taxon>
        <taxon>Molossidae</taxon>
        <taxon>Molossus</taxon>
    </lineage>
</organism>
<dbReference type="EMBL" id="JACASF010000006">
    <property type="protein sequence ID" value="KAF6471719.1"/>
    <property type="molecule type" value="Genomic_DNA"/>
</dbReference>
<accession>A0A7J8HIJ7</accession>
<proteinExistence type="predicted"/>
<keyword evidence="2" id="KW-1185">Reference proteome</keyword>
<dbReference type="AlphaFoldDB" id="A0A7J8HIJ7"/>
<gene>
    <name evidence="1" type="ORF">HJG59_011085</name>
</gene>
<dbReference type="InParanoid" id="A0A7J8HIJ7"/>
<dbReference type="Proteomes" id="UP000550707">
    <property type="component" value="Unassembled WGS sequence"/>
</dbReference>
<evidence type="ECO:0000313" key="2">
    <source>
        <dbReference type="Proteomes" id="UP000550707"/>
    </source>
</evidence>
<comment type="caution">
    <text evidence="1">The sequence shown here is derived from an EMBL/GenBank/DDBJ whole genome shotgun (WGS) entry which is preliminary data.</text>
</comment>
<protein>
    <submittedName>
        <fullName evidence="1">Uncharacterized protein</fullName>
    </submittedName>
</protein>
<sequence length="152" mass="16667">MRMETDMVETASCWWCRELRVPNEDDSASPPFSSIAIKPNSQTAHKQLGAEDSSVYLRTTVQALPSCWAPQPVPVLWAQKSCQSASRDRRTTGQGCRPLHLASLVLGTRTQATCLPCRSPCASHSFIRFRKRASGNCGAAVGTRETSFLRPG</sequence>
<reference evidence="1 2" key="1">
    <citation type="journal article" date="2020" name="Nature">
        <title>Six reference-quality genomes reveal evolution of bat adaptations.</title>
        <authorList>
            <person name="Jebb D."/>
            <person name="Huang Z."/>
            <person name="Pippel M."/>
            <person name="Hughes G.M."/>
            <person name="Lavrichenko K."/>
            <person name="Devanna P."/>
            <person name="Winkler S."/>
            <person name="Jermiin L.S."/>
            <person name="Skirmuntt E.C."/>
            <person name="Katzourakis A."/>
            <person name="Burkitt-Gray L."/>
            <person name="Ray D.A."/>
            <person name="Sullivan K.A.M."/>
            <person name="Roscito J.G."/>
            <person name="Kirilenko B.M."/>
            <person name="Davalos L.M."/>
            <person name="Corthals A.P."/>
            <person name="Power M.L."/>
            <person name="Jones G."/>
            <person name="Ransome R.D."/>
            <person name="Dechmann D.K.N."/>
            <person name="Locatelli A.G."/>
            <person name="Puechmaille S.J."/>
            <person name="Fedrigo O."/>
            <person name="Jarvis E.D."/>
            <person name="Hiller M."/>
            <person name="Vernes S.C."/>
            <person name="Myers E.W."/>
            <person name="Teeling E.C."/>
        </authorList>
    </citation>
    <scope>NUCLEOTIDE SEQUENCE [LARGE SCALE GENOMIC DNA]</scope>
    <source>
        <strain evidence="1">MMolMol1</strain>
        <tissue evidence="1">Muscle</tissue>
    </source>
</reference>